<name>A0AAE5YI01_9BACT</name>
<comment type="subunit">
    <text evidence="4">The accessory proteins ExbB and ExbD seem to form a complex with TonB.</text>
</comment>
<dbReference type="PANTHER" id="PTHR30558:SF12">
    <property type="entry name" value="BIOPOLYMER TRANSPORT PROTEIN EXBD"/>
    <property type="match status" value="1"/>
</dbReference>
<evidence type="ECO:0000256" key="1">
    <source>
        <dbReference type="ARBA" id="ARBA00003540"/>
    </source>
</evidence>
<evidence type="ECO:0000256" key="14">
    <source>
        <dbReference type="SAM" id="Phobius"/>
    </source>
</evidence>
<dbReference type="PANTHER" id="PTHR30558">
    <property type="entry name" value="EXBD MEMBRANE COMPONENT OF PMF-DRIVEN MACROMOLECULE IMPORT SYSTEM"/>
    <property type="match status" value="1"/>
</dbReference>
<keyword evidence="11 14" id="KW-1133">Transmembrane helix</keyword>
<proteinExistence type="inferred from homology"/>
<feature type="transmembrane region" description="Helical" evidence="14">
    <location>
        <begin position="12"/>
        <end position="34"/>
    </location>
</feature>
<comment type="subcellular location">
    <subcellularLocation>
        <location evidence="2">Cell inner membrane</location>
        <topology evidence="2">Single-pass type II membrane protein</topology>
    </subcellularLocation>
    <subcellularLocation>
        <location evidence="13">Cell membrane</location>
        <topology evidence="13">Single-pass type II membrane protein</topology>
    </subcellularLocation>
</comment>
<accession>A0AAE5YI01</accession>
<keyword evidence="12 14" id="KW-0472">Membrane</keyword>
<evidence type="ECO:0000256" key="13">
    <source>
        <dbReference type="RuleBase" id="RU003879"/>
    </source>
</evidence>
<keyword evidence="7" id="KW-1003">Cell membrane</keyword>
<dbReference type="Proteomes" id="UP000321325">
    <property type="component" value="Unassembled WGS sequence"/>
</dbReference>
<dbReference type="GO" id="GO:0022857">
    <property type="term" value="F:transmembrane transporter activity"/>
    <property type="evidence" value="ECO:0007669"/>
    <property type="project" value="InterPro"/>
</dbReference>
<keyword evidence="8" id="KW-0997">Cell inner membrane</keyword>
<evidence type="ECO:0000256" key="11">
    <source>
        <dbReference type="ARBA" id="ARBA00022989"/>
    </source>
</evidence>
<dbReference type="RefSeq" id="WP_039665338.1">
    <property type="nucleotide sequence ID" value="NZ_CP037746.1"/>
</dbReference>
<evidence type="ECO:0000256" key="12">
    <source>
        <dbReference type="ARBA" id="ARBA00023136"/>
    </source>
</evidence>
<dbReference type="AlphaFoldDB" id="A0AAE5YI01"/>
<evidence type="ECO:0000256" key="6">
    <source>
        <dbReference type="ARBA" id="ARBA00022448"/>
    </source>
</evidence>
<dbReference type="Gene3D" id="3.30.420.270">
    <property type="match status" value="1"/>
</dbReference>
<evidence type="ECO:0000313" key="15">
    <source>
        <dbReference type="EMBL" id="QBL13752.1"/>
    </source>
</evidence>
<evidence type="ECO:0000256" key="8">
    <source>
        <dbReference type="ARBA" id="ARBA00022519"/>
    </source>
</evidence>
<comment type="similarity">
    <text evidence="3 13">Belongs to the ExbD/TolR family.</text>
</comment>
<keyword evidence="10 13" id="KW-0653">Protein transport</keyword>
<dbReference type="GO" id="GO:0015031">
    <property type="term" value="P:protein transport"/>
    <property type="evidence" value="ECO:0007669"/>
    <property type="project" value="UniProtKB-KW"/>
</dbReference>
<evidence type="ECO:0000256" key="2">
    <source>
        <dbReference type="ARBA" id="ARBA00004249"/>
    </source>
</evidence>
<keyword evidence="6 13" id="KW-0813">Transport</keyword>
<reference evidence="15 17" key="1">
    <citation type="submission" date="2019-02" db="EMBL/GenBank/DDBJ databases">
        <title>Use of ANI for Rapid Identification of Enteric Bacteria.</title>
        <authorList>
            <person name="Pruckler J."/>
            <person name="Lane C."/>
            <person name="Aubert R."/>
        </authorList>
    </citation>
    <scope>NUCLEOTIDE SEQUENCE [LARGE SCALE GENOMIC DNA]</scope>
    <source>
        <strain evidence="15 17">2014D-0083</strain>
    </source>
</reference>
<evidence type="ECO:0000256" key="10">
    <source>
        <dbReference type="ARBA" id="ARBA00022927"/>
    </source>
</evidence>
<dbReference type="InterPro" id="IPR014171">
    <property type="entry name" value="TonB_ExbD_2"/>
</dbReference>
<evidence type="ECO:0000256" key="3">
    <source>
        <dbReference type="ARBA" id="ARBA00005811"/>
    </source>
</evidence>
<dbReference type="NCBIfam" id="TIGR02804">
    <property type="entry name" value="ExbD_2"/>
    <property type="match status" value="1"/>
</dbReference>
<organism evidence="15 17">
    <name type="scientific">Campylobacter volucris</name>
    <dbReference type="NCBI Taxonomy" id="1031542"/>
    <lineage>
        <taxon>Bacteria</taxon>
        <taxon>Pseudomonadati</taxon>
        <taxon>Campylobacterota</taxon>
        <taxon>Epsilonproteobacteria</taxon>
        <taxon>Campylobacterales</taxon>
        <taxon>Campylobacteraceae</taxon>
        <taxon>Campylobacter</taxon>
    </lineage>
</organism>
<comment type="function">
    <text evidence="1">Involved in the TonB-dependent energy-dependent transport of various receptor-bound substrates.</text>
</comment>
<evidence type="ECO:0000256" key="4">
    <source>
        <dbReference type="ARBA" id="ARBA00011471"/>
    </source>
</evidence>
<evidence type="ECO:0000313" key="18">
    <source>
        <dbReference type="Proteomes" id="UP000321325"/>
    </source>
</evidence>
<dbReference type="Pfam" id="PF02472">
    <property type="entry name" value="ExbD"/>
    <property type="match status" value="1"/>
</dbReference>
<dbReference type="GeneID" id="66287265"/>
<dbReference type="Proteomes" id="UP000293421">
    <property type="component" value="Chromosome"/>
</dbReference>
<evidence type="ECO:0000313" key="17">
    <source>
        <dbReference type="Proteomes" id="UP000293421"/>
    </source>
</evidence>
<dbReference type="EMBL" id="CP037746">
    <property type="protein sequence ID" value="QBL13752.1"/>
    <property type="molecule type" value="Genomic_DNA"/>
</dbReference>
<evidence type="ECO:0000256" key="7">
    <source>
        <dbReference type="ARBA" id="ARBA00022475"/>
    </source>
</evidence>
<dbReference type="EMBL" id="VRMB01000011">
    <property type="protein sequence ID" value="TXK70086.1"/>
    <property type="molecule type" value="Genomic_DNA"/>
</dbReference>
<sequence>MLKLPKNEGLNIIPFIDVMLVLLAIVLSISTFIAHGEIKINLPQSQSSNNLSENKHKITISIDKNNIFYLDKQVITLTELAAKINSIDLDTTIELKSDKDAKFENFIHIIEILKSKNHENFKIITEK</sequence>
<evidence type="ECO:0000256" key="5">
    <source>
        <dbReference type="ARBA" id="ARBA00022090"/>
    </source>
</evidence>
<dbReference type="GO" id="GO:0005886">
    <property type="term" value="C:plasma membrane"/>
    <property type="evidence" value="ECO:0007669"/>
    <property type="project" value="UniProtKB-SubCell"/>
</dbReference>
<gene>
    <name evidence="15" type="primary">exbD</name>
    <name evidence="15" type="ORF">A9460_05185</name>
    <name evidence="16" type="ORF">FVD15_03675</name>
</gene>
<evidence type="ECO:0000313" key="16">
    <source>
        <dbReference type="EMBL" id="TXK70086.1"/>
    </source>
</evidence>
<reference evidence="16 18" key="2">
    <citation type="submission" date="2019-08" db="EMBL/GenBank/DDBJ databases">
        <title>Rapid identification of Enteric Bacteria from Whole Genome Sequences (WGS) using Average Nucleotide Identity (ANI).</title>
        <authorList>
            <person name="Lane C."/>
        </authorList>
    </citation>
    <scope>NUCLEOTIDE SEQUENCE [LARGE SCALE GENOMIC DNA]</scope>
    <source>
        <strain evidence="16 18">2010D-8464</strain>
    </source>
</reference>
<keyword evidence="18" id="KW-1185">Reference proteome</keyword>
<evidence type="ECO:0000256" key="9">
    <source>
        <dbReference type="ARBA" id="ARBA00022692"/>
    </source>
</evidence>
<keyword evidence="9 13" id="KW-0812">Transmembrane</keyword>
<protein>
    <recommendedName>
        <fullName evidence="5">Biopolymer transport protein ExbD</fullName>
    </recommendedName>
</protein>
<dbReference type="InterPro" id="IPR003400">
    <property type="entry name" value="ExbD"/>
</dbReference>